<accession>A0ABW7HQL0</accession>
<comment type="caution">
    <text evidence="2">The sequence shown here is derived from an EMBL/GenBank/DDBJ whole genome shotgun (WGS) entry which is preliminary data.</text>
</comment>
<proteinExistence type="predicted"/>
<dbReference type="Proteomes" id="UP001607069">
    <property type="component" value="Unassembled WGS sequence"/>
</dbReference>
<dbReference type="Pfam" id="PF04149">
    <property type="entry name" value="DUF397"/>
    <property type="match status" value="1"/>
</dbReference>
<dbReference type="EMBL" id="JBIHMK010000015">
    <property type="protein sequence ID" value="MFH0247896.1"/>
    <property type="molecule type" value="Genomic_DNA"/>
</dbReference>
<keyword evidence="3" id="KW-1185">Reference proteome</keyword>
<sequence length="76" mass="7822">MAESAIFHEADLKTATWYKSSYTAGDGNCVEVAEIPGAAGIAVRDSKNLGVPPARVSRPAWAAFLSAVARGAALTS</sequence>
<gene>
    <name evidence="2" type="ORF">ACG5V6_06680</name>
</gene>
<dbReference type="InterPro" id="IPR007278">
    <property type="entry name" value="DUF397"/>
</dbReference>
<evidence type="ECO:0000313" key="3">
    <source>
        <dbReference type="Proteomes" id="UP001607069"/>
    </source>
</evidence>
<evidence type="ECO:0000259" key="1">
    <source>
        <dbReference type="Pfam" id="PF04149"/>
    </source>
</evidence>
<name>A0ABW7HQL0_9ACTN</name>
<feature type="domain" description="DUF397" evidence="1">
    <location>
        <begin position="15"/>
        <end position="68"/>
    </location>
</feature>
<dbReference type="RefSeq" id="WP_279950894.1">
    <property type="nucleotide sequence ID" value="NZ_BAABEN010000007.1"/>
</dbReference>
<reference evidence="2 3" key="1">
    <citation type="submission" date="2024-10" db="EMBL/GenBank/DDBJ databases">
        <authorList>
            <person name="Cho J.-C."/>
        </authorList>
    </citation>
    <scope>NUCLEOTIDE SEQUENCE [LARGE SCALE GENOMIC DNA]</scope>
    <source>
        <strain evidence="2 3">KCTC29696</strain>
    </source>
</reference>
<evidence type="ECO:0000313" key="2">
    <source>
        <dbReference type="EMBL" id="MFH0247896.1"/>
    </source>
</evidence>
<protein>
    <submittedName>
        <fullName evidence="2">DUF397 domain-containing protein</fullName>
    </submittedName>
</protein>
<organism evidence="2 3">
    <name type="scientific">Streptomyces chitinivorans</name>
    <dbReference type="NCBI Taxonomy" id="1257027"/>
    <lineage>
        <taxon>Bacteria</taxon>
        <taxon>Bacillati</taxon>
        <taxon>Actinomycetota</taxon>
        <taxon>Actinomycetes</taxon>
        <taxon>Kitasatosporales</taxon>
        <taxon>Streptomycetaceae</taxon>
        <taxon>Streptomyces</taxon>
    </lineage>
</organism>